<dbReference type="InterPro" id="IPR009057">
    <property type="entry name" value="Homeodomain-like_sf"/>
</dbReference>
<feature type="domain" description="Sigma-54 factor interaction" evidence="6">
    <location>
        <begin position="343"/>
        <end position="565"/>
    </location>
</feature>
<keyword evidence="3" id="KW-0805">Transcription regulation</keyword>
<evidence type="ECO:0000259" key="6">
    <source>
        <dbReference type="PROSITE" id="PS50045"/>
    </source>
</evidence>
<dbReference type="PROSITE" id="PS50045">
    <property type="entry name" value="SIGMA54_INTERACT_4"/>
    <property type="match status" value="1"/>
</dbReference>
<dbReference type="GO" id="GO:0006355">
    <property type="term" value="P:regulation of DNA-templated transcription"/>
    <property type="evidence" value="ECO:0007669"/>
    <property type="project" value="InterPro"/>
</dbReference>
<dbReference type="OrthoDB" id="9804019at2"/>
<dbReference type="Gene3D" id="1.10.8.60">
    <property type="match status" value="1"/>
</dbReference>
<accession>A0A330LM55</accession>
<evidence type="ECO:0000313" key="8">
    <source>
        <dbReference type="Proteomes" id="UP000250163"/>
    </source>
</evidence>
<dbReference type="SUPFAM" id="SSF46689">
    <property type="entry name" value="Homeodomain-like"/>
    <property type="match status" value="1"/>
</dbReference>
<dbReference type="InterPro" id="IPR029016">
    <property type="entry name" value="GAF-like_dom_sf"/>
</dbReference>
<dbReference type="Pfam" id="PF00989">
    <property type="entry name" value="PAS"/>
    <property type="match status" value="1"/>
</dbReference>
<protein>
    <submittedName>
        <fullName evidence="7">DNA-binding transcriptional regulator DhaR</fullName>
    </submittedName>
</protein>
<dbReference type="Gene3D" id="1.10.10.60">
    <property type="entry name" value="Homeodomain-like"/>
    <property type="match status" value="1"/>
</dbReference>
<dbReference type="Gene3D" id="3.40.50.300">
    <property type="entry name" value="P-loop containing nucleotide triphosphate hydrolases"/>
    <property type="match status" value="1"/>
</dbReference>
<dbReference type="EMBL" id="LS483250">
    <property type="protein sequence ID" value="SQD77920.1"/>
    <property type="molecule type" value="Genomic_DNA"/>
</dbReference>
<keyword evidence="8" id="KW-1185">Reference proteome</keyword>
<dbReference type="GO" id="GO:0043565">
    <property type="term" value="F:sequence-specific DNA binding"/>
    <property type="evidence" value="ECO:0007669"/>
    <property type="project" value="InterPro"/>
</dbReference>
<evidence type="ECO:0000313" key="7">
    <source>
        <dbReference type="EMBL" id="SQD77920.1"/>
    </source>
</evidence>
<dbReference type="SUPFAM" id="SSF52540">
    <property type="entry name" value="P-loop containing nucleoside triphosphate hydrolases"/>
    <property type="match status" value="1"/>
</dbReference>
<sequence length="644" mass="73145">MTKMIELTKESAHTCWEFFQKHRWVSAEFTLSPILDSWKRCIRQTSPYEWHKPNVASGSTLNSFIQRSAEIIAIAETVLEDVYQMLDPRTCVMLVTDATGCTLSILGNDKIITDFNDLGFKKGAFWTEGRVGTNAVSLSLHTHEPASIFAAQHFNQHLHQYCTHAAPVFNTEGRLTACLLLITHVENYQQSDAALIASCAKETSTLLQLERNVSDANTLLGQRNAVLECMDDGIIAWDKDRHITLINNQAASTFNLDKDRVIGIQLEKLILLPPIIKSGIQARRKLSHLEITFESQGKFIEALVTLRPLHDGSFLFFLHPLETMRRFAQRHIGSNVELSFNSLVTNSKKMKKVQTIAKRAAKTNEPILLKGEDGVGKNKIALAIHHLRDKNKGPFITINCKSIAPENMLKELLGSDEGEGQASKFELASGGTIYLEQIEFLCTEVQSALLQMLKTNLLMRANSSRMIPINFQLISCTSADLEQYVNQGSFRRQLYYAISAVELDIPPLRQRKEDIVELIQRQLRRLEKRYNTRLSINDDALDVLYRYSWPGNISELQNKIEKIVLNRNDDMITTDDLPNQFLSCPIEKDMYGTPYVQSLEAMEKKAIEKACEVFDGRIHDIAEALQISRTTLWRKLKKYNISVK</sequence>
<dbReference type="InterPro" id="IPR013767">
    <property type="entry name" value="PAS_fold"/>
</dbReference>
<reference evidence="8" key="1">
    <citation type="submission" date="2018-05" db="EMBL/GenBank/DDBJ databases">
        <authorList>
            <person name="Cea G.-C."/>
            <person name="William W."/>
        </authorList>
    </citation>
    <scope>NUCLEOTIDE SEQUENCE [LARGE SCALE GENOMIC DNA]</scope>
    <source>
        <strain evidence="8">DB21MT 5</strain>
    </source>
</reference>
<dbReference type="KEGG" id="mya:MORIYA_1442"/>
<dbReference type="Pfam" id="PF00158">
    <property type="entry name" value="Sigma54_activat"/>
    <property type="match status" value="1"/>
</dbReference>
<dbReference type="Pfam" id="PF01590">
    <property type="entry name" value="GAF"/>
    <property type="match status" value="1"/>
</dbReference>
<evidence type="ECO:0000256" key="4">
    <source>
        <dbReference type="ARBA" id="ARBA00023125"/>
    </source>
</evidence>
<dbReference type="InterPro" id="IPR002197">
    <property type="entry name" value="HTH_Fis"/>
</dbReference>
<proteinExistence type="predicted"/>
<evidence type="ECO:0000256" key="2">
    <source>
        <dbReference type="ARBA" id="ARBA00022840"/>
    </source>
</evidence>
<gene>
    <name evidence="7" type="ORF">MORIYA_1442</name>
</gene>
<dbReference type="InterPro" id="IPR002078">
    <property type="entry name" value="Sigma_54_int"/>
</dbReference>
<dbReference type="InterPro" id="IPR058031">
    <property type="entry name" value="AAA_lid_NorR"/>
</dbReference>
<dbReference type="InterPro" id="IPR003018">
    <property type="entry name" value="GAF"/>
</dbReference>
<dbReference type="Gene3D" id="3.30.450.40">
    <property type="match status" value="1"/>
</dbReference>
<keyword evidence="4 7" id="KW-0238">DNA-binding</keyword>
<name>A0A330LM55_9GAMM</name>
<dbReference type="InterPro" id="IPR035965">
    <property type="entry name" value="PAS-like_dom_sf"/>
</dbReference>
<dbReference type="AlphaFoldDB" id="A0A330LM55"/>
<dbReference type="Gene3D" id="3.30.450.20">
    <property type="entry name" value="PAS domain"/>
    <property type="match status" value="1"/>
</dbReference>
<evidence type="ECO:0000256" key="5">
    <source>
        <dbReference type="ARBA" id="ARBA00023163"/>
    </source>
</evidence>
<organism evidence="7 8">
    <name type="scientific">Moritella yayanosii</name>
    <dbReference type="NCBI Taxonomy" id="69539"/>
    <lineage>
        <taxon>Bacteria</taxon>
        <taxon>Pseudomonadati</taxon>
        <taxon>Pseudomonadota</taxon>
        <taxon>Gammaproteobacteria</taxon>
        <taxon>Alteromonadales</taxon>
        <taxon>Moritellaceae</taxon>
        <taxon>Moritella</taxon>
    </lineage>
</organism>
<dbReference type="CDD" id="cd00130">
    <property type="entry name" value="PAS"/>
    <property type="match status" value="1"/>
</dbReference>
<dbReference type="InterPro" id="IPR000014">
    <property type="entry name" value="PAS"/>
</dbReference>
<keyword evidence="1" id="KW-0547">Nucleotide-binding</keyword>
<dbReference type="Proteomes" id="UP000250163">
    <property type="component" value="Chromosome MORIYA"/>
</dbReference>
<dbReference type="Pfam" id="PF25601">
    <property type="entry name" value="AAA_lid_14"/>
    <property type="match status" value="1"/>
</dbReference>
<keyword evidence="5" id="KW-0804">Transcription</keyword>
<dbReference type="NCBIfam" id="NF008485">
    <property type="entry name" value="PRK11388.1"/>
    <property type="match status" value="1"/>
</dbReference>
<dbReference type="SUPFAM" id="SSF55785">
    <property type="entry name" value="PYP-like sensor domain (PAS domain)"/>
    <property type="match status" value="1"/>
</dbReference>
<evidence type="ECO:0000256" key="1">
    <source>
        <dbReference type="ARBA" id="ARBA00022741"/>
    </source>
</evidence>
<dbReference type="CDD" id="cd00009">
    <property type="entry name" value="AAA"/>
    <property type="match status" value="1"/>
</dbReference>
<keyword evidence="2" id="KW-0067">ATP-binding</keyword>
<dbReference type="GO" id="GO:0005524">
    <property type="term" value="F:ATP binding"/>
    <property type="evidence" value="ECO:0007669"/>
    <property type="project" value="UniProtKB-KW"/>
</dbReference>
<dbReference type="PANTHER" id="PTHR32071">
    <property type="entry name" value="TRANSCRIPTIONAL REGULATORY PROTEIN"/>
    <property type="match status" value="1"/>
</dbReference>
<evidence type="ECO:0000256" key="3">
    <source>
        <dbReference type="ARBA" id="ARBA00023015"/>
    </source>
</evidence>
<dbReference type="Pfam" id="PF02954">
    <property type="entry name" value="HTH_8"/>
    <property type="match status" value="1"/>
</dbReference>
<dbReference type="PANTHER" id="PTHR32071:SF117">
    <property type="entry name" value="PTS-DEPENDENT DIHYDROXYACETONE KINASE OPERON REGULATORY PROTEIN-RELATED"/>
    <property type="match status" value="1"/>
</dbReference>
<dbReference type="InterPro" id="IPR027417">
    <property type="entry name" value="P-loop_NTPase"/>
</dbReference>